<dbReference type="PATRIC" id="fig|1033806.12.peg.2042"/>
<evidence type="ECO:0000256" key="1">
    <source>
        <dbReference type="ARBA" id="ARBA00022723"/>
    </source>
</evidence>
<dbReference type="GO" id="GO:0004462">
    <property type="term" value="F:lactoylglutathione lyase activity"/>
    <property type="evidence" value="ECO:0007669"/>
    <property type="project" value="UniProtKB-EC"/>
</dbReference>
<keyword evidence="4" id="KW-0456">Lyase</keyword>
<reference evidence="4 5" key="1">
    <citation type="journal article" date="2011" name="J. Bacteriol.">
        <title>Genome sequence of Halorhabdus tiamatea, the first archaeon isolated from a deep-sea anoxic brine lake.</title>
        <authorList>
            <person name="Antunes A."/>
            <person name="Alam I."/>
            <person name="Bajic V.B."/>
            <person name="Stingl U."/>
        </authorList>
    </citation>
    <scope>NUCLEOTIDE SEQUENCE [LARGE SCALE GENOMIC DNA]</scope>
    <source>
        <strain evidence="4 5">SARL4B</strain>
    </source>
</reference>
<reference evidence="4 5" key="2">
    <citation type="journal article" date="2013" name="PLoS ONE">
        <title>INDIGO - INtegrated Data Warehouse of MIcrobial GenOmes with Examples from the Red Sea Extremophiles.</title>
        <authorList>
            <person name="Alam I."/>
            <person name="Antunes A."/>
            <person name="Kamau A.A."/>
            <person name="Ba Alawi W."/>
            <person name="Kalkatawi M."/>
            <person name="Stingl U."/>
            <person name="Bajic V.B."/>
        </authorList>
    </citation>
    <scope>NUCLEOTIDE SEQUENCE [LARGE SCALE GENOMIC DNA]</scope>
    <source>
        <strain evidence="4 5">SARL4B</strain>
    </source>
</reference>
<dbReference type="EMBL" id="HF571520">
    <property type="protein sequence ID" value="CCQ34170.1"/>
    <property type="molecule type" value="Genomic_DNA"/>
</dbReference>
<dbReference type="InterPro" id="IPR018146">
    <property type="entry name" value="Glyoxalase_1_CS"/>
</dbReference>
<dbReference type="EC" id="4.4.1.5" evidence="3 4"/>
<dbReference type="GeneID" id="23799390"/>
<dbReference type="OrthoDB" id="358887at2157"/>
<dbReference type="InterPro" id="IPR004360">
    <property type="entry name" value="Glyas_Fos-R_dOase_dom"/>
</dbReference>
<dbReference type="STRING" id="1033806.HTIA_2056"/>
<dbReference type="Pfam" id="PF00903">
    <property type="entry name" value="Glyoxalase"/>
    <property type="match status" value="1"/>
</dbReference>
<dbReference type="SUPFAM" id="SSF54593">
    <property type="entry name" value="Glyoxalase/Bleomycin resistance protein/Dihydroxybiphenyl dioxygenase"/>
    <property type="match status" value="1"/>
</dbReference>
<keyword evidence="1" id="KW-0479">Metal-binding</keyword>
<dbReference type="HOGENOM" id="CLU_046006_8_4_2"/>
<evidence type="ECO:0000313" key="6">
    <source>
        <dbReference type="Proteomes" id="UP000015381"/>
    </source>
</evidence>
<dbReference type="PROSITE" id="PS00934">
    <property type="entry name" value="GLYOXALASE_I_1"/>
    <property type="match status" value="1"/>
</dbReference>
<reference evidence="3 6" key="3">
    <citation type="journal article" date="2014" name="Environ. Microbiol.">
        <title>Halorhabdus tiamatea: proteogenomics and glycosidase activity measurements identify the first cultivated euryarchaeon from a deep-sea anoxic brine lake as potential polysaccharide degrader.</title>
        <authorList>
            <person name="Werner J."/>
            <person name="Ferrer M."/>
            <person name="Michel G."/>
            <person name="Mann A.J."/>
            <person name="Huang S."/>
            <person name="Juarez S."/>
            <person name="Ciordia S."/>
            <person name="Albar J.P."/>
            <person name="Alcaide M."/>
            <person name="La Cono V."/>
            <person name="Yakimov M.M."/>
            <person name="Antunes A."/>
            <person name="Taborda M."/>
            <person name="Da Costa M.S."/>
            <person name="Amann R.I."/>
            <person name="Gloeckner F.O."/>
            <person name="Golyshina O.V."/>
            <person name="Golyshin P.N."/>
            <person name="Teeling H."/>
        </authorList>
    </citation>
    <scope>NUCLEOTIDE SEQUENCE [LARGE SCALE GENOMIC DNA]</scope>
    <source>
        <strain evidence="6">SARL4B</strain>
        <strain evidence="3">Type strain: SARL4B</strain>
    </source>
</reference>
<dbReference type="Proteomes" id="UP000015381">
    <property type="component" value="Chromosome I"/>
</dbReference>
<evidence type="ECO:0000313" key="3">
    <source>
        <dbReference type="EMBL" id="CCQ34170.1"/>
    </source>
</evidence>
<dbReference type="PANTHER" id="PTHR36503:SF1">
    <property type="entry name" value="BLR2520 PROTEIN"/>
    <property type="match status" value="1"/>
</dbReference>
<evidence type="ECO:0000259" key="2">
    <source>
        <dbReference type="PROSITE" id="PS51819"/>
    </source>
</evidence>
<dbReference type="CDD" id="cd06587">
    <property type="entry name" value="VOC"/>
    <property type="match status" value="1"/>
</dbReference>
<sequence length="129" mass="13892">MELSHVAIWVTDLDRSLEFYGALGFERAWSFTDEGVENVYVRGEGGELQLRHDPDRTTPIAPSRADTDHVALSVDDRDAVDAAVEAAVEAGGSVVADPHAVEAADAYAAFVEDPDGYTLEFVAPLEGEQ</sequence>
<evidence type="ECO:0000313" key="5">
    <source>
        <dbReference type="Proteomes" id="UP000003861"/>
    </source>
</evidence>
<keyword evidence="6" id="KW-1185">Reference proteome</keyword>
<organism evidence="4 5">
    <name type="scientific">Halorhabdus tiamatea SARL4B</name>
    <dbReference type="NCBI Taxonomy" id="1033806"/>
    <lineage>
        <taxon>Archaea</taxon>
        <taxon>Methanobacteriati</taxon>
        <taxon>Methanobacteriota</taxon>
        <taxon>Stenosarchaea group</taxon>
        <taxon>Halobacteria</taxon>
        <taxon>Halobacteriales</taxon>
        <taxon>Haloarculaceae</taxon>
        <taxon>Halorhabdus</taxon>
    </lineage>
</organism>
<protein>
    <submittedName>
        <fullName evidence="4">Lactoylglutathione lyase protein</fullName>
    </submittedName>
    <submittedName>
        <fullName evidence="3">Putative lactoyglutathione lyase</fullName>
        <ecNumber evidence="3 4">4.4.1.5</ecNumber>
    </submittedName>
</protein>
<dbReference type="eggNOG" id="arCOG02708">
    <property type="taxonomic scope" value="Archaea"/>
</dbReference>
<dbReference type="PANTHER" id="PTHR36503">
    <property type="entry name" value="BLR2520 PROTEIN"/>
    <property type="match status" value="1"/>
</dbReference>
<dbReference type="AlphaFoldDB" id="F7PG18"/>
<name>F7PG18_9EURY</name>
<dbReference type="Proteomes" id="UP000003861">
    <property type="component" value="Unassembled WGS sequence"/>
</dbReference>
<proteinExistence type="predicted"/>
<dbReference type="InterPro" id="IPR037523">
    <property type="entry name" value="VOC_core"/>
</dbReference>
<dbReference type="Gene3D" id="3.10.180.10">
    <property type="entry name" value="2,3-Dihydroxybiphenyl 1,2-Dioxygenase, domain 1"/>
    <property type="match status" value="1"/>
</dbReference>
<feature type="domain" description="VOC" evidence="2">
    <location>
        <begin position="2"/>
        <end position="124"/>
    </location>
</feature>
<accession>F7PG18</accession>
<dbReference type="GO" id="GO:0046872">
    <property type="term" value="F:metal ion binding"/>
    <property type="evidence" value="ECO:0007669"/>
    <property type="project" value="UniProtKB-KW"/>
</dbReference>
<evidence type="ECO:0000313" key="4">
    <source>
        <dbReference type="EMBL" id="ERJ07260.1"/>
    </source>
</evidence>
<dbReference type="EMBL" id="AFNT02000005">
    <property type="protein sequence ID" value="ERJ07260.1"/>
    <property type="molecule type" value="Genomic_DNA"/>
</dbReference>
<dbReference type="RefSeq" id="WP_008524010.1">
    <property type="nucleotide sequence ID" value="NC_021921.1"/>
</dbReference>
<dbReference type="KEGG" id="hti:HTIA_2056"/>
<dbReference type="PROSITE" id="PS51819">
    <property type="entry name" value="VOC"/>
    <property type="match status" value="1"/>
</dbReference>
<gene>
    <name evidence="4" type="ORF">HLRTI_000618</name>
    <name evidence="3" type="ORF">HTIA_2056</name>
</gene>
<dbReference type="InterPro" id="IPR029068">
    <property type="entry name" value="Glyas_Bleomycin-R_OHBP_Dase"/>
</dbReference>